<reference evidence="3 4" key="1">
    <citation type="journal article" date="2007" name="Nature">
        <title>Evolution of genes and genomes on the Drosophila phylogeny.</title>
        <authorList>
            <consortium name="Drosophila 12 Genomes Consortium"/>
            <person name="Clark A.G."/>
            <person name="Eisen M.B."/>
            <person name="Smith D.R."/>
            <person name="Bergman C.M."/>
            <person name="Oliver B."/>
            <person name="Markow T.A."/>
            <person name="Kaufman T.C."/>
            <person name="Kellis M."/>
            <person name="Gelbart W."/>
            <person name="Iyer V.N."/>
            <person name="Pollard D.A."/>
            <person name="Sackton T.B."/>
            <person name="Larracuente A.M."/>
            <person name="Singh N.D."/>
            <person name="Abad J.P."/>
            <person name="Abt D.N."/>
            <person name="Adryan B."/>
            <person name="Aguade M."/>
            <person name="Akashi H."/>
            <person name="Anderson W.W."/>
            <person name="Aquadro C.F."/>
            <person name="Ardell D.H."/>
            <person name="Arguello R."/>
            <person name="Artieri C.G."/>
            <person name="Barbash D.A."/>
            <person name="Barker D."/>
            <person name="Barsanti P."/>
            <person name="Batterham P."/>
            <person name="Batzoglou S."/>
            <person name="Begun D."/>
            <person name="Bhutkar A."/>
            <person name="Blanco E."/>
            <person name="Bosak S.A."/>
            <person name="Bradley R.K."/>
            <person name="Brand A.D."/>
            <person name="Brent M.R."/>
            <person name="Brooks A.N."/>
            <person name="Brown R.H."/>
            <person name="Butlin R.K."/>
            <person name="Caggese C."/>
            <person name="Calvi B.R."/>
            <person name="Bernardo de Carvalho A."/>
            <person name="Caspi A."/>
            <person name="Castrezana S."/>
            <person name="Celniker S.E."/>
            <person name="Chang J.L."/>
            <person name="Chapple C."/>
            <person name="Chatterji S."/>
            <person name="Chinwalla A."/>
            <person name="Civetta A."/>
            <person name="Clifton S.W."/>
            <person name="Comeron J.M."/>
            <person name="Costello J.C."/>
            <person name="Coyne J.A."/>
            <person name="Daub J."/>
            <person name="David R.G."/>
            <person name="Delcher A.L."/>
            <person name="Delehaunty K."/>
            <person name="Do C.B."/>
            <person name="Ebling H."/>
            <person name="Edwards K."/>
            <person name="Eickbush T."/>
            <person name="Evans J.D."/>
            <person name="Filipski A."/>
            <person name="Findeiss S."/>
            <person name="Freyhult E."/>
            <person name="Fulton L."/>
            <person name="Fulton R."/>
            <person name="Garcia A.C."/>
            <person name="Gardiner A."/>
            <person name="Garfield D.A."/>
            <person name="Garvin B.E."/>
            <person name="Gibson G."/>
            <person name="Gilbert D."/>
            <person name="Gnerre S."/>
            <person name="Godfrey J."/>
            <person name="Good R."/>
            <person name="Gotea V."/>
            <person name="Gravely B."/>
            <person name="Greenberg A.J."/>
            <person name="Griffiths-Jones S."/>
            <person name="Gross S."/>
            <person name="Guigo R."/>
            <person name="Gustafson E.A."/>
            <person name="Haerty W."/>
            <person name="Hahn M.W."/>
            <person name="Halligan D.L."/>
            <person name="Halpern A.L."/>
            <person name="Halter G.M."/>
            <person name="Han M.V."/>
            <person name="Heger A."/>
            <person name="Hillier L."/>
            <person name="Hinrichs A.S."/>
            <person name="Holmes I."/>
            <person name="Hoskins R.A."/>
            <person name="Hubisz M.J."/>
            <person name="Hultmark D."/>
            <person name="Huntley M.A."/>
            <person name="Jaffe D.B."/>
            <person name="Jagadeeshan S."/>
            <person name="Jeck W.R."/>
            <person name="Johnson J."/>
            <person name="Jones C.D."/>
            <person name="Jordan W.C."/>
            <person name="Karpen G.H."/>
            <person name="Kataoka E."/>
            <person name="Keightley P.D."/>
            <person name="Kheradpour P."/>
            <person name="Kirkness E.F."/>
            <person name="Koerich L.B."/>
            <person name="Kristiansen K."/>
            <person name="Kudrna D."/>
            <person name="Kulathinal R.J."/>
            <person name="Kumar S."/>
            <person name="Kwok R."/>
            <person name="Lander E."/>
            <person name="Langley C.H."/>
            <person name="Lapoint R."/>
            <person name="Lazzaro B.P."/>
            <person name="Lee S.J."/>
            <person name="Levesque L."/>
            <person name="Li R."/>
            <person name="Lin C.F."/>
            <person name="Lin M.F."/>
            <person name="Lindblad-Toh K."/>
            <person name="Llopart A."/>
            <person name="Long M."/>
            <person name="Low L."/>
            <person name="Lozovsky E."/>
            <person name="Lu J."/>
            <person name="Luo M."/>
            <person name="Machado C.A."/>
            <person name="Makalowski W."/>
            <person name="Marzo M."/>
            <person name="Matsuda M."/>
            <person name="Matzkin L."/>
            <person name="McAllister B."/>
            <person name="McBride C.S."/>
            <person name="McKernan B."/>
            <person name="McKernan K."/>
            <person name="Mendez-Lago M."/>
            <person name="Minx P."/>
            <person name="Mollenhauer M.U."/>
            <person name="Montooth K."/>
            <person name="Mount S.M."/>
            <person name="Mu X."/>
            <person name="Myers E."/>
            <person name="Negre B."/>
            <person name="Newfeld S."/>
            <person name="Nielsen R."/>
            <person name="Noor M.A."/>
            <person name="O'Grady P."/>
            <person name="Pachter L."/>
            <person name="Papaceit M."/>
            <person name="Parisi M.J."/>
            <person name="Parisi M."/>
            <person name="Parts L."/>
            <person name="Pedersen J.S."/>
            <person name="Pesole G."/>
            <person name="Phillippy A.M."/>
            <person name="Ponting C.P."/>
            <person name="Pop M."/>
            <person name="Porcelli D."/>
            <person name="Powell J.R."/>
            <person name="Prohaska S."/>
            <person name="Pruitt K."/>
            <person name="Puig M."/>
            <person name="Quesneville H."/>
            <person name="Ram K.R."/>
            <person name="Rand D."/>
            <person name="Rasmussen M.D."/>
            <person name="Reed L.K."/>
            <person name="Reenan R."/>
            <person name="Reily A."/>
            <person name="Remington K.A."/>
            <person name="Rieger T.T."/>
            <person name="Ritchie M.G."/>
            <person name="Robin C."/>
            <person name="Rogers Y.H."/>
            <person name="Rohde C."/>
            <person name="Rozas J."/>
            <person name="Rubenfield M.J."/>
            <person name="Ruiz A."/>
            <person name="Russo S."/>
            <person name="Salzberg S.L."/>
            <person name="Sanchez-Gracia A."/>
            <person name="Saranga D.J."/>
            <person name="Sato H."/>
            <person name="Schaeffer S.W."/>
            <person name="Schatz M.C."/>
            <person name="Schlenke T."/>
            <person name="Schwartz R."/>
            <person name="Segarra C."/>
            <person name="Singh R.S."/>
            <person name="Sirot L."/>
            <person name="Sirota M."/>
            <person name="Sisneros N.B."/>
            <person name="Smith C.D."/>
            <person name="Smith T.F."/>
            <person name="Spieth J."/>
            <person name="Stage D.E."/>
            <person name="Stark A."/>
            <person name="Stephan W."/>
            <person name="Strausberg R.L."/>
            <person name="Strempel S."/>
            <person name="Sturgill D."/>
            <person name="Sutton G."/>
            <person name="Sutton G.G."/>
            <person name="Tao W."/>
            <person name="Teichmann S."/>
            <person name="Tobari Y.N."/>
            <person name="Tomimura Y."/>
            <person name="Tsolas J.M."/>
            <person name="Valente V.L."/>
            <person name="Venter E."/>
            <person name="Venter J.C."/>
            <person name="Vicario S."/>
            <person name="Vieira F.G."/>
            <person name="Vilella A.J."/>
            <person name="Villasante A."/>
            <person name="Walenz B."/>
            <person name="Wang J."/>
            <person name="Wasserman M."/>
            <person name="Watts T."/>
            <person name="Wilson D."/>
            <person name="Wilson R.K."/>
            <person name="Wing R.A."/>
            <person name="Wolfner M.F."/>
            <person name="Wong A."/>
            <person name="Wong G.K."/>
            <person name="Wu C.I."/>
            <person name="Wu G."/>
            <person name="Yamamoto D."/>
            <person name="Yang H.P."/>
            <person name="Yang S.P."/>
            <person name="Yorke J.A."/>
            <person name="Yoshida K."/>
            <person name="Zdobnov E."/>
            <person name="Zhang P."/>
            <person name="Zhang Y."/>
            <person name="Zimin A.V."/>
            <person name="Baldwin J."/>
            <person name="Abdouelleil A."/>
            <person name="Abdulkadir J."/>
            <person name="Abebe A."/>
            <person name="Abera B."/>
            <person name="Abreu J."/>
            <person name="Acer S.C."/>
            <person name="Aftuck L."/>
            <person name="Alexander A."/>
            <person name="An P."/>
            <person name="Anderson E."/>
            <person name="Anderson S."/>
            <person name="Arachi H."/>
            <person name="Azer M."/>
            <person name="Bachantsang P."/>
            <person name="Barry A."/>
            <person name="Bayul T."/>
            <person name="Berlin A."/>
            <person name="Bessette D."/>
            <person name="Bloom T."/>
            <person name="Blye J."/>
            <person name="Boguslavskiy L."/>
            <person name="Bonnet C."/>
            <person name="Boukhgalter B."/>
            <person name="Bourzgui I."/>
            <person name="Brown A."/>
            <person name="Cahill P."/>
            <person name="Channer S."/>
            <person name="Cheshatsang Y."/>
            <person name="Chuda L."/>
            <person name="Citroen M."/>
            <person name="Collymore A."/>
            <person name="Cooke P."/>
            <person name="Costello M."/>
            <person name="D'Aco K."/>
            <person name="Daza R."/>
            <person name="De Haan G."/>
            <person name="DeGray S."/>
            <person name="DeMaso C."/>
            <person name="Dhargay N."/>
            <person name="Dooley K."/>
            <person name="Dooley E."/>
            <person name="Doricent M."/>
            <person name="Dorje P."/>
            <person name="Dorjee K."/>
            <person name="Dupes A."/>
            <person name="Elong R."/>
            <person name="Falk J."/>
            <person name="Farina A."/>
            <person name="Faro S."/>
            <person name="Ferguson D."/>
            <person name="Fisher S."/>
            <person name="Foley C.D."/>
            <person name="Franke A."/>
            <person name="Friedrich D."/>
            <person name="Gadbois L."/>
            <person name="Gearin G."/>
            <person name="Gearin C.R."/>
            <person name="Giannoukos G."/>
            <person name="Goode T."/>
            <person name="Graham J."/>
            <person name="Grandbois E."/>
            <person name="Grewal S."/>
            <person name="Gyaltsen K."/>
            <person name="Hafez N."/>
            <person name="Hagos B."/>
            <person name="Hall J."/>
            <person name="Henson C."/>
            <person name="Hollinger A."/>
            <person name="Honan T."/>
            <person name="Huard M.D."/>
            <person name="Hughes L."/>
            <person name="Hurhula B."/>
            <person name="Husby M.E."/>
            <person name="Kamat A."/>
            <person name="Kanga B."/>
            <person name="Kashin S."/>
            <person name="Khazanovich D."/>
            <person name="Kisner P."/>
            <person name="Lance K."/>
            <person name="Lara M."/>
            <person name="Lee W."/>
            <person name="Lennon N."/>
            <person name="Letendre F."/>
            <person name="LeVine R."/>
            <person name="Lipovsky A."/>
            <person name="Liu X."/>
            <person name="Liu J."/>
            <person name="Liu S."/>
            <person name="Lokyitsang T."/>
            <person name="Lokyitsang Y."/>
            <person name="Lubonja R."/>
            <person name="Lui A."/>
            <person name="MacDonald P."/>
            <person name="Magnisalis V."/>
            <person name="Maru K."/>
            <person name="Matthews C."/>
            <person name="McCusker W."/>
            <person name="McDonough S."/>
            <person name="Mehta T."/>
            <person name="Meldrim J."/>
            <person name="Meneus L."/>
            <person name="Mihai O."/>
            <person name="Mihalev A."/>
            <person name="Mihova T."/>
            <person name="Mittelman R."/>
            <person name="Mlenga V."/>
            <person name="Montmayeur A."/>
            <person name="Mulrain L."/>
            <person name="Navidi A."/>
            <person name="Naylor J."/>
            <person name="Negash T."/>
            <person name="Nguyen T."/>
            <person name="Nguyen N."/>
            <person name="Nicol R."/>
            <person name="Norbu C."/>
            <person name="Norbu N."/>
            <person name="Novod N."/>
            <person name="O'Neill B."/>
            <person name="Osman S."/>
            <person name="Markiewicz E."/>
            <person name="Oyono O.L."/>
            <person name="Patti C."/>
            <person name="Phunkhang P."/>
            <person name="Pierre F."/>
            <person name="Priest M."/>
            <person name="Raghuraman S."/>
            <person name="Rege F."/>
            <person name="Reyes R."/>
            <person name="Rise C."/>
            <person name="Rogov P."/>
            <person name="Ross K."/>
            <person name="Ryan E."/>
            <person name="Settipalli S."/>
            <person name="Shea T."/>
            <person name="Sherpa N."/>
            <person name="Shi L."/>
            <person name="Shih D."/>
            <person name="Sparrow T."/>
            <person name="Spaulding J."/>
            <person name="Stalker J."/>
            <person name="Stange-Thomann N."/>
            <person name="Stavropoulos S."/>
            <person name="Stone C."/>
            <person name="Strader C."/>
            <person name="Tesfaye S."/>
            <person name="Thomson T."/>
            <person name="Thoulutsang Y."/>
            <person name="Thoulutsang D."/>
            <person name="Topham K."/>
            <person name="Topping I."/>
            <person name="Tsamla T."/>
            <person name="Vassiliev H."/>
            <person name="Vo A."/>
            <person name="Wangchuk T."/>
            <person name="Wangdi T."/>
            <person name="Weiand M."/>
            <person name="Wilkinson J."/>
            <person name="Wilson A."/>
            <person name="Yadav S."/>
            <person name="Young G."/>
            <person name="Yu Q."/>
            <person name="Zembek L."/>
            <person name="Zhong D."/>
            <person name="Zimmer A."/>
            <person name="Zwirko Z."/>
            <person name="Jaffe D.B."/>
            <person name="Alvarez P."/>
            <person name="Brockman W."/>
            <person name="Butler J."/>
            <person name="Chin C."/>
            <person name="Gnerre S."/>
            <person name="Grabherr M."/>
            <person name="Kleber M."/>
            <person name="Mauceli E."/>
            <person name="MacCallum I."/>
        </authorList>
    </citation>
    <scope>NUCLEOTIDE SEQUENCE [LARGE SCALE GENOMIC DNA]</scope>
    <source>
        <strain evidence="4">Tucson 15287-2541.00</strain>
    </source>
</reference>
<feature type="region of interest" description="Disordered" evidence="1">
    <location>
        <begin position="203"/>
        <end position="225"/>
    </location>
</feature>
<accession>B4J969</accession>
<sequence>MKSKSALWALALITLSTLLSSVTAGRLALRPLTPRELGRALVEAGVNKDEEFKPMGRVTPAAYAGLGGYTLGLANGVGSAVLFDMLVSNETANYINNMIANMNATTIDGVNGGTTQEICFGGGDLSGNLVKARNDINYDNDIGDDDDDAADFAYDDDLADGDEEGRQYDDYYYDDPDTVTGGGGGGGNGVTCIVVNRGRALVRRKRSPVKEISPPGETQSDSKKN</sequence>
<proteinExistence type="predicted"/>
<feature type="chain" id="PRO_5002811792" evidence="2">
    <location>
        <begin position="25"/>
        <end position="225"/>
    </location>
</feature>
<dbReference type="eggNOG" id="ENOG502TDKP">
    <property type="taxonomic scope" value="Eukaryota"/>
</dbReference>
<keyword evidence="2" id="KW-0732">Signal</keyword>
<feature type="signal peptide" evidence="2">
    <location>
        <begin position="1"/>
        <end position="24"/>
    </location>
</feature>
<dbReference type="AlphaFoldDB" id="B4J969"/>
<dbReference type="InParanoid" id="B4J969"/>
<gene>
    <name evidence="3" type="primary">Dgri\GH21995</name>
    <name evidence="3" type="ORF">Dgri_GH21995</name>
</gene>
<name>B4J969_DROGR</name>
<dbReference type="HOGENOM" id="CLU_1186097_0_0_1"/>
<keyword evidence="4" id="KW-1185">Reference proteome</keyword>
<evidence type="ECO:0000313" key="3">
    <source>
        <dbReference type="EMBL" id="EDW02444.1"/>
    </source>
</evidence>
<evidence type="ECO:0000256" key="2">
    <source>
        <dbReference type="SAM" id="SignalP"/>
    </source>
</evidence>
<dbReference type="OMA" id="KTPNALW"/>
<evidence type="ECO:0000256" key="1">
    <source>
        <dbReference type="SAM" id="MobiDB-lite"/>
    </source>
</evidence>
<organism evidence="4">
    <name type="scientific">Drosophila grimshawi</name>
    <name type="common">Hawaiian fruit fly</name>
    <name type="synonym">Idiomyia grimshawi</name>
    <dbReference type="NCBI Taxonomy" id="7222"/>
    <lineage>
        <taxon>Eukaryota</taxon>
        <taxon>Metazoa</taxon>
        <taxon>Ecdysozoa</taxon>
        <taxon>Arthropoda</taxon>
        <taxon>Hexapoda</taxon>
        <taxon>Insecta</taxon>
        <taxon>Pterygota</taxon>
        <taxon>Neoptera</taxon>
        <taxon>Endopterygota</taxon>
        <taxon>Diptera</taxon>
        <taxon>Brachycera</taxon>
        <taxon>Muscomorpha</taxon>
        <taxon>Ephydroidea</taxon>
        <taxon>Drosophilidae</taxon>
        <taxon>Drosophila</taxon>
        <taxon>Hawaiian Drosophila</taxon>
    </lineage>
</organism>
<dbReference type="Proteomes" id="UP000001070">
    <property type="component" value="Unassembled WGS sequence"/>
</dbReference>
<feature type="compositionally biased region" description="Acidic residues" evidence="1">
    <location>
        <begin position="147"/>
        <end position="163"/>
    </location>
</feature>
<dbReference type="EMBL" id="CH916367">
    <property type="protein sequence ID" value="EDW02444.1"/>
    <property type="molecule type" value="Genomic_DNA"/>
</dbReference>
<feature type="region of interest" description="Disordered" evidence="1">
    <location>
        <begin position="147"/>
        <end position="186"/>
    </location>
</feature>
<evidence type="ECO:0000313" key="4">
    <source>
        <dbReference type="Proteomes" id="UP000001070"/>
    </source>
</evidence>
<protein>
    <submittedName>
        <fullName evidence="3">GH21995</fullName>
    </submittedName>
</protein>